<gene>
    <name evidence="3" type="ORF">AAE3_LOCUS1892</name>
</gene>
<dbReference type="InterPro" id="IPR001932">
    <property type="entry name" value="PPM-type_phosphatase-like_dom"/>
</dbReference>
<dbReference type="InterPro" id="IPR036457">
    <property type="entry name" value="PPM-type-like_dom_sf"/>
</dbReference>
<evidence type="ECO:0000313" key="4">
    <source>
        <dbReference type="Proteomes" id="UP000467700"/>
    </source>
</evidence>
<organism evidence="3 4">
    <name type="scientific">Cyclocybe aegerita</name>
    <name type="common">Black poplar mushroom</name>
    <name type="synonym">Agrocybe aegerita</name>
    <dbReference type="NCBI Taxonomy" id="1973307"/>
    <lineage>
        <taxon>Eukaryota</taxon>
        <taxon>Fungi</taxon>
        <taxon>Dikarya</taxon>
        <taxon>Basidiomycota</taxon>
        <taxon>Agaricomycotina</taxon>
        <taxon>Agaricomycetes</taxon>
        <taxon>Agaricomycetidae</taxon>
        <taxon>Agaricales</taxon>
        <taxon>Agaricineae</taxon>
        <taxon>Bolbitiaceae</taxon>
        <taxon>Cyclocybe</taxon>
    </lineage>
</organism>
<keyword evidence="4" id="KW-1185">Reference proteome</keyword>
<feature type="domain" description="PPM-type phosphatase" evidence="2">
    <location>
        <begin position="122"/>
        <end position="540"/>
    </location>
</feature>
<dbReference type="EMBL" id="CACVBS010000028">
    <property type="protein sequence ID" value="CAA7260069.1"/>
    <property type="molecule type" value="Genomic_DNA"/>
</dbReference>
<dbReference type="CDD" id="cd00143">
    <property type="entry name" value="PP2Cc"/>
    <property type="match status" value="1"/>
</dbReference>
<dbReference type="SMART" id="SM00332">
    <property type="entry name" value="PP2Cc"/>
    <property type="match status" value="1"/>
</dbReference>
<evidence type="ECO:0000256" key="1">
    <source>
        <dbReference type="SAM" id="MobiDB-lite"/>
    </source>
</evidence>
<dbReference type="PANTHER" id="PTHR13832">
    <property type="entry name" value="PROTEIN PHOSPHATASE 2C"/>
    <property type="match status" value="1"/>
</dbReference>
<dbReference type="GO" id="GO:0004741">
    <property type="term" value="F:[pyruvate dehydrogenase (acetyl-transferring)]-phosphatase activity"/>
    <property type="evidence" value="ECO:0007669"/>
    <property type="project" value="TreeGrafter"/>
</dbReference>
<dbReference type="InterPro" id="IPR015655">
    <property type="entry name" value="PP2C"/>
</dbReference>
<feature type="region of interest" description="Disordered" evidence="1">
    <location>
        <begin position="461"/>
        <end position="489"/>
    </location>
</feature>
<dbReference type="PANTHER" id="PTHR13832:SF792">
    <property type="entry name" value="GM14286P"/>
    <property type="match status" value="1"/>
</dbReference>
<evidence type="ECO:0000259" key="2">
    <source>
        <dbReference type="PROSITE" id="PS51746"/>
    </source>
</evidence>
<comment type="caution">
    <text evidence="3">The sequence shown here is derived from an EMBL/GenBank/DDBJ whole genome shotgun (WGS) entry which is preliminary data.</text>
</comment>
<dbReference type="SUPFAM" id="SSF81606">
    <property type="entry name" value="PP2C-like"/>
    <property type="match status" value="1"/>
</dbReference>
<dbReference type="AlphaFoldDB" id="A0A8S0XEP9"/>
<name>A0A8S0XEP9_CYCAE</name>
<dbReference type="Pfam" id="PF00481">
    <property type="entry name" value="PP2C"/>
    <property type="match status" value="1"/>
</dbReference>
<proteinExistence type="predicted"/>
<protein>
    <recommendedName>
        <fullName evidence="2">PPM-type phosphatase domain-containing protein</fullName>
    </recommendedName>
</protein>
<dbReference type="GO" id="GO:0005739">
    <property type="term" value="C:mitochondrion"/>
    <property type="evidence" value="ECO:0007669"/>
    <property type="project" value="TreeGrafter"/>
</dbReference>
<dbReference type="PROSITE" id="PS51746">
    <property type="entry name" value="PPM_2"/>
    <property type="match status" value="1"/>
</dbReference>
<evidence type="ECO:0000313" key="3">
    <source>
        <dbReference type="EMBL" id="CAA7260069.1"/>
    </source>
</evidence>
<dbReference type="OrthoDB" id="420076at2759"/>
<reference evidence="3 4" key="1">
    <citation type="submission" date="2020-01" db="EMBL/GenBank/DDBJ databases">
        <authorList>
            <person name="Gupta K D."/>
        </authorList>
    </citation>
    <scope>NUCLEOTIDE SEQUENCE [LARGE SCALE GENOMIC DNA]</scope>
</reference>
<sequence>MASTPPNLIRGLLRACLGARYLAHTSMLRRAWKPVVATVVVGTPAYIYYSKYYASAPPTFDLPVRVKGPTGKSEMVSRTFSLLSGKEVEDRIRGNATSETQARPDGITWKYTTASLASNDPIEDANATQIVQRDASDPSYPGDYLFFAVMDGHGGYETSRLLSRILIQGVALELSALVKDPKAAAQPGLLSRVTSLLWPTSPRAPLDADPARVSQAIEQAFTKLDTELLSTPLRVLANSMSQENWKTKSIPDLSQHPLGLTSMLPAISGSCALLAVFDTSHRDLYVACTGDSRAIAGVWEPSSDGQGQWRVEVLTEDQTGRNPSELARIRSEHPKDEEDYVIREGRVLGGLEPTRAFGDARYKWPRAVQETLNEAFMMGNGTPMRPPPSLFKTPPYVTARPVVTHRKMSLLPTAGGSEPSERRHRFLVLATDGLWDQLSNDEVVGLVGGHLAGLKGTIPKSELPDLVPTSSGAQGVNGKKKASGGSKEGSWAFADDNLSAHLIRNAFGGGDQIALRRLLSIPAPYSRRYRDDVTVTVVCWEEGKEREAQIVTEKARPKL</sequence>
<dbReference type="Gene3D" id="3.60.40.10">
    <property type="entry name" value="PPM-type phosphatase domain"/>
    <property type="match status" value="1"/>
</dbReference>
<dbReference type="Proteomes" id="UP000467700">
    <property type="component" value="Unassembled WGS sequence"/>
</dbReference>
<accession>A0A8S0XEP9</accession>